<dbReference type="EMBL" id="KQ976410">
    <property type="protein sequence ID" value="KYM90762.1"/>
    <property type="molecule type" value="Genomic_DNA"/>
</dbReference>
<dbReference type="PANTHER" id="PTHR11552:SF147">
    <property type="entry name" value="CHOLINE DEHYDROGENASE, MITOCHONDRIAL"/>
    <property type="match status" value="1"/>
</dbReference>
<dbReference type="GO" id="GO:0016614">
    <property type="term" value="F:oxidoreductase activity, acting on CH-OH group of donors"/>
    <property type="evidence" value="ECO:0007669"/>
    <property type="project" value="InterPro"/>
</dbReference>
<dbReference type="STRING" id="520822.A0A151I5U2"/>
<dbReference type="GO" id="GO:0050660">
    <property type="term" value="F:flavin adenine dinucleotide binding"/>
    <property type="evidence" value="ECO:0007669"/>
    <property type="project" value="InterPro"/>
</dbReference>
<name>A0A151I5U2_9HYME</name>
<dbReference type="Proteomes" id="UP000078540">
    <property type="component" value="Unassembled WGS sequence"/>
</dbReference>
<dbReference type="PANTHER" id="PTHR11552">
    <property type="entry name" value="GLUCOSE-METHANOL-CHOLINE GMC OXIDOREDUCTASE"/>
    <property type="match status" value="1"/>
</dbReference>
<organism evidence="2 3">
    <name type="scientific">Atta colombica</name>
    <dbReference type="NCBI Taxonomy" id="520822"/>
    <lineage>
        <taxon>Eukaryota</taxon>
        <taxon>Metazoa</taxon>
        <taxon>Ecdysozoa</taxon>
        <taxon>Arthropoda</taxon>
        <taxon>Hexapoda</taxon>
        <taxon>Insecta</taxon>
        <taxon>Pterygota</taxon>
        <taxon>Neoptera</taxon>
        <taxon>Endopterygota</taxon>
        <taxon>Hymenoptera</taxon>
        <taxon>Apocrita</taxon>
        <taxon>Aculeata</taxon>
        <taxon>Formicoidea</taxon>
        <taxon>Formicidae</taxon>
        <taxon>Myrmicinae</taxon>
        <taxon>Atta</taxon>
    </lineage>
</organism>
<evidence type="ECO:0000259" key="1">
    <source>
        <dbReference type="Pfam" id="PF05199"/>
    </source>
</evidence>
<sequence length="205" mass="23311">PWTLSGIEVLGTFHSSLHANKSTVPDLQLMVLPLGVSKDNGFILKKTMGISDEDCDHSFSADDHILSLQNYFTTNFLVYNKYFAPFSYQNTITIAPVLLHPKSSGELRLQSSNFFDKPLIDPKYLSNEDDIDTLIEGLYFIKKLLNTTIMRVHGASLNRRLFPGCENHIFDTRKYWKCYIKHLTLTSYHPVGTCRIGDVVDAAFK</sequence>
<dbReference type="SUPFAM" id="SSF54373">
    <property type="entry name" value="FAD-linked reductases, C-terminal domain"/>
    <property type="match status" value="1"/>
</dbReference>
<dbReference type="InterPro" id="IPR012132">
    <property type="entry name" value="GMC_OxRdtase"/>
</dbReference>
<dbReference type="Pfam" id="PF05199">
    <property type="entry name" value="GMC_oxred_C"/>
    <property type="match status" value="1"/>
</dbReference>
<dbReference type="AlphaFoldDB" id="A0A151I5U2"/>
<dbReference type="Gene3D" id="3.30.560.10">
    <property type="entry name" value="Glucose Oxidase, domain 3"/>
    <property type="match status" value="1"/>
</dbReference>
<accession>A0A151I5U2</accession>
<protein>
    <submittedName>
        <fullName evidence="2">Glucose dehydrogenase [acceptor]</fullName>
    </submittedName>
</protein>
<feature type="domain" description="Glucose-methanol-choline oxidoreductase C-terminal" evidence="1">
    <location>
        <begin position="101"/>
        <end position="204"/>
    </location>
</feature>
<feature type="non-terminal residue" evidence="2">
    <location>
        <position position="1"/>
    </location>
</feature>
<gene>
    <name evidence="2" type="ORF">ALC53_01758</name>
</gene>
<keyword evidence="3" id="KW-1185">Reference proteome</keyword>
<reference evidence="2 3" key="1">
    <citation type="submission" date="2015-09" db="EMBL/GenBank/DDBJ databases">
        <title>Atta colombica WGS genome.</title>
        <authorList>
            <person name="Nygaard S."/>
            <person name="Hu H."/>
            <person name="Boomsma J."/>
            <person name="Zhang G."/>
        </authorList>
    </citation>
    <scope>NUCLEOTIDE SEQUENCE [LARGE SCALE GENOMIC DNA]</scope>
    <source>
        <strain evidence="2">Treedump-2</strain>
        <tissue evidence="2">Whole body</tissue>
    </source>
</reference>
<dbReference type="InterPro" id="IPR007867">
    <property type="entry name" value="GMC_OxRtase_C"/>
</dbReference>
<evidence type="ECO:0000313" key="2">
    <source>
        <dbReference type="EMBL" id="KYM90762.1"/>
    </source>
</evidence>
<proteinExistence type="predicted"/>
<evidence type="ECO:0000313" key="3">
    <source>
        <dbReference type="Proteomes" id="UP000078540"/>
    </source>
</evidence>